<comment type="catalytic activity">
    <reaction evidence="5">
        <text>a 2'-deoxyribonucleoside 5'-diphosphate + [thioredoxin]-disulfide + H2O = a ribonucleoside 5'-diphosphate + [thioredoxin]-dithiol</text>
        <dbReference type="Rhea" id="RHEA:23252"/>
        <dbReference type="Rhea" id="RHEA-COMP:10698"/>
        <dbReference type="Rhea" id="RHEA-COMP:10700"/>
        <dbReference type="ChEBI" id="CHEBI:15377"/>
        <dbReference type="ChEBI" id="CHEBI:29950"/>
        <dbReference type="ChEBI" id="CHEBI:50058"/>
        <dbReference type="ChEBI" id="CHEBI:57930"/>
        <dbReference type="ChEBI" id="CHEBI:73316"/>
        <dbReference type="EC" id="1.17.4.1"/>
    </reaction>
</comment>
<evidence type="ECO:0000313" key="7">
    <source>
        <dbReference type="EMBL" id="MPM86078.1"/>
    </source>
</evidence>
<sequence length="87" mass="9291">MRHSFTPSGVCPNKIEFDLIDGMIYNLVFTAGCNGNLKAIAKLVEGMEADRVIALLSGNTCGYKSTSCADQLTHAIAAAQQKEAQRA</sequence>
<dbReference type="NCBIfam" id="TIGR03905">
    <property type="entry name" value="TIGR03905_4_Cys"/>
    <property type="match status" value="1"/>
</dbReference>
<dbReference type="GO" id="GO:0071897">
    <property type="term" value="P:DNA biosynthetic process"/>
    <property type="evidence" value="ECO:0007669"/>
    <property type="project" value="UniProtKB-KW"/>
</dbReference>
<feature type="domain" description="TSCPD" evidence="6">
    <location>
        <begin position="4"/>
        <end position="79"/>
    </location>
</feature>
<evidence type="ECO:0000259" key="6">
    <source>
        <dbReference type="Pfam" id="PF12637"/>
    </source>
</evidence>
<comment type="caution">
    <text evidence="7">The sequence shown here is derived from an EMBL/GenBank/DDBJ whole genome shotgun (WGS) entry which is preliminary data.</text>
</comment>
<dbReference type="InterPro" id="IPR023806">
    <property type="entry name" value="CHP03905"/>
</dbReference>
<comment type="similarity">
    <text evidence="1">Belongs to the ribonucleoside diphosphate reductase class-2 family.</text>
</comment>
<evidence type="ECO:0000256" key="3">
    <source>
        <dbReference type="ARBA" id="ARBA00022634"/>
    </source>
</evidence>
<evidence type="ECO:0000256" key="4">
    <source>
        <dbReference type="ARBA" id="ARBA00022741"/>
    </source>
</evidence>
<dbReference type="GO" id="GO:0000166">
    <property type="term" value="F:nucleotide binding"/>
    <property type="evidence" value="ECO:0007669"/>
    <property type="project" value="UniProtKB-KW"/>
</dbReference>
<evidence type="ECO:0000256" key="2">
    <source>
        <dbReference type="ARBA" id="ARBA00012274"/>
    </source>
</evidence>
<name>A0A645DAI1_9ZZZZ</name>
<dbReference type="InterPro" id="IPR024434">
    <property type="entry name" value="TSCPD_dom"/>
</dbReference>
<accession>A0A645DAI1</accession>
<dbReference type="PROSITE" id="PS51257">
    <property type="entry name" value="PROKAR_LIPOPROTEIN"/>
    <property type="match status" value="1"/>
</dbReference>
<proteinExistence type="inferred from homology"/>
<evidence type="ECO:0000256" key="5">
    <source>
        <dbReference type="ARBA" id="ARBA00047754"/>
    </source>
</evidence>
<evidence type="ECO:0000256" key="1">
    <source>
        <dbReference type="ARBA" id="ARBA00007405"/>
    </source>
</evidence>
<reference evidence="7" key="1">
    <citation type="submission" date="2019-08" db="EMBL/GenBank/DDBJ databases">
        <authorList>
            <person name="Kucharzyk K."/>
            <person name="Murdoch R.W."/>
            <person name="Higgins S."/>
            <person name="Loffler F."/>
        </authorList>
    </citation>
    <scope>NUCLEOTIDE SEQUENCE</scope>
</reference>
<keyword evidence="3" id="KW-0237">DNA synthesis</keyword>
<protein>
    <recommendedName>
        <fullName evidence="2">ribonucleoside-diphosphate reductase</fullName>
        <ecNumber evidence="2">1.17.4.1</ecNumber>
    </recommendedName>
</protein>
<dbReference type="EMBL" id="VSSQ01034206">
    <property type="protein sequence ID" value="MPM86078.1"/>
    <property type="molecule type" value="Genomic_DNA"/>
</dbReference>
<dbReference type="EC" id="1.17.4.1" evidence="2"/>
<organism evidence="7">
    <name type="scientific">bioreactor metagenome</name>
    <dbReference type="NCBI Taxonomy" id="1076179"/>
    <lineage>
        <taxon>unclassified sequences</taxon>
        <taxon>metagenomes</taxon>
        <taxon>ecological metagenomes</taxon>
    </lineage>
</organism>
<keyword evidence="4" id="KW-0547">Nucleotide-binding</keyword>
<dbReference type="AlphaFoldDB" id="A0A645DAI1"/>
<gene>
    <name evidence="7" type="ORF">SDC9_133161</name>
</gene>
<dbReference type="GO" id="GO:0004748">
    <property type="term" value="F:ribonucleoside-diphosphate reductase activity, thioredoxin disulfide as acceptor"/>
    <property type="evidence" value="ECO:0007669"/>
    <property type="project" value="UniProtKB-EC"/>
</dbReference>
<dbReference type="Pfam" id="PF12637">
    <property type="entry name" value="TSCPD"/>
    <property type="match status" value="1"/>
</dbReference>